<dbReference type="OrthoDB" id="3900342at2759"/>
<feature type="region of interest" description="Disordered" evidence="6">
    <location>
        <begin position="1"/>
        <end position="20"/>
    </location>
</feature>
<dbReference type="InterPro" id="IPR004841">
    <property type="entry name" value="AA-permease/SLC12A_dom"/>
</dbReference>
<dbReference type="KEGG" id="tmn:UCRPA7_3235"/>
<protein>
    <submittedName>
        <fullName evidence="9">Putative amino acid permease protein</fullName>
    </submittedName>
</protein>
<feature type="transmembrane region" description="Helical" evidence="7">
    <location>
        <begin position="213"/>
        <end position="234"/>
    </location>
</feature>
<keyword evidence="4 7" id="KW-1133">Transmembrane helix</keyword>
<feature type="transmembrane region" description="Helical" evidence="7">
    <location>
        <begin position="460"/>
        <end position="478"/>
    </location>
</feature>
<feature type="transmembrane region" description="Helical" evidence="7">
    <location>
        <begin position="55"/>
        <end position="76"/>
    </location>
</feature>
<evidence type="ECO:0000313" key="9">
    <source>
        <dbReference type="EMBL" id="EOO01305.1"/>
    </source>
</evidence>
<gene>
    <name evidence="9" type="ORF">UCRPA7_3235</name>
</gene>
<sequence>MEQRTEKESVDKGDVEDQRSINMKNGIKPNLQERHIQMIAIAGMIARSGSAISKAGPVGALLGFIVMGLVTAAVSYTSGEMSSFMPVTGGFTRHAARMIEPACGYSMSITAPAEITAATSLIDFWHNSVNAAVWITIFIVLILTINFCGVRLYGESEVVFATLKIMLIVGIIIAGLVVDLGGGPDHQRRGFWNWQHPGPFNAYLVEGNTGKFLAWWSTLITAAFSYGAIQVVAIAGTETRDPRTNIPKATKRTFTRVVLFYVISVLIAGLIVRSDDPRLQVSTGTASQSPFVIAFEEAGIKVLPSIINGIIITSAFSSGSACVYLASRTLFGLSREGHAPAFFQHCNRYGVPVYAVGATSIFLPLAYLVLGSGPSLVFSWLVNITTVSGLIGWAVLEISYLRMYYAFKAQGRSRDELVYKSPLQPFTAWFGLVWVVLVIIFSGFSVFFPGNFSTSNFLSAYVNIPIFIVLYIFFKFFLKSKIYSTTEIDISTELELIAREAPERREMEETVLPAWRRVLDKIF</sequence>
<evidence type="ECO:0000256" key="3">
    <source>
        <dbReference type="ARBA" id="ARBA00022692"/>
    </source>
</evidence>
<keyword evidence="2" id="KW-0813">Transport</keyword>
<dbReference type="EMBL" id="KB933036">
    <property type="protein sequence ID" value="EOO01305.1"/>
    <property type="molecule type" value="Genomic_DNA"/>
</dbReference>
<dbReference type="PIRSF" id="PIRSF006060">
    <property type="entry name" value="AA_transporter"/>
    <property type="match status" value="1"/>
</dbReference>
<reference evidence="10" key="1">
    <citation type="journal article" date="2013" name="Genome Announc.">
        <title>Draft genome sequence of the ascomycete Phaeoacremonium aleophilum strain UCR-PA7, a causal agent of the esca disease complex in grapevines.</title>
        <authorList>
            <person name="Blanco-Ulate B."/>
            <person name="Rolshausen P."/>
            <person name="Cantu D."/>
        </authorList>
    </citation>
    <scope>NUCLEOTIDE SEQUENCE [LARGE SCALE GENOMIC DNA]</scope>
    <source>
        <strain evidence="10">UCR-PA7</strain>
    </source>
</reference>
<keyword evidence="5 7" id="KW-0472">Membrane</keyword>
<dbReference type="HOGENOM" id="CLU_007946_12_1_1"/>
<dbReference type="GO" id="GO:0016020">
    <property type="term" value="C:membrane"/>
    <property type="evidence" value="ECO:0007669"/>
    <property type="project" value="UniProtKB-SubCell"/>
</dbReference>
<feature type="transmembrane region" description="Helical" evidence="7">
    <location>
        <begin position="131"/>
        <end position="153"/>
    </location>
</feature>
<evidence type="ECO:0000256" key="7">
    <source>
        <dbReference type="SAM" id="Phobius"/>
    </source>
</evidence>
<dbReference type="RefSeq" id="XP_007914030.1">
    <property type="nucleotide sequence ID" value="XM_007915839.1"/>
</dbReference>
<name>R8BPS4_PHAM7</name>
<feature type="transmembrane region" description="Helical" evidence="7">
    <location>
        <begin position="426"/>
        <end position="448"/>
    </location>
</feature>
<dbReference type="Proteomes" id="UP000014074">
    <property type="component" value="Unassembled WGS sequence"/>
</dbReference>
<evidence type="ECO:0000256" key="6">
    <source>
        <dbReference type="SAM" id="MobiDB-lite"/>
    </source>
</evidence>
<evidence type="ECO:0000256" key="4">
    <source>
        <dbReference type="ARBA" id="ARBA00022989"/>
    </source>
</evidence>
<feature type="transmembrane region" description="Helical" evidence="7">
    <location>
        <begin position="254"/>
        <end position="272"/>
    </location>
</feature>
<feature type="compositionally biased region" description="Basic and acidic residues" evidence="6">
    <location>
        <begin position="1"/>
        <end position="19"/>
    </location>
</feature>
<dbReference type="GeneID" id="19323563"/>
<evidence type="ECO:0000313" key="10">
    <source>
        <dbReference type="Proteomes" id="UP000014074"/>
    </source>
</evidence>
<dbReference type="PANTHER" id="PTHR43341">
    <property type="entry name" value="AMINO ACID PERMEASE"/>
    <property type="match status" value="1"/>
</dbReference>
<feature type="transmembrane region" description="Helical" evidence="7">
    <location>
        <begin position="165"/>
        <end position="183"/>
    </location>
</feature>
<keyword evidence="10" id="KW-1185">Reference proteome</keyword>
<dbReference type="Gene3D" id="1.20.1740.10">
    <property type="entry name" value="Amino acid/polyamine transporter I"/>
    <property type="match status" value="1"/>
</dbReference>
<dbReference type="FunFam" id="1.20.1740.10:FF:000001">
    <property type="entry name" value="Amino acid permease"/>
    <property type="match status" value="1"/>
</dbReference>
<dbReference type="eggNOG" id="KOG1286">
    <property type="taxonomic scope" value="Eukaryota"/>
</dbReference>
<evidence type="ECO:0000259" key="8">
    <source>
        <dbReference type="Pfam" id="PF00324"/>
    </source>
</evidence>
<proteinExistence type="predicted"/>
<dbReference type="PANTHER" id="PTHR43341:SF39">
    <property type="entry name" value="AMINO ACID TRANSPORTER (EUROFUNG)-RELATED"/>
    <property type="match status" value="1"/>
</dbReference>
<keyword evidence="3 7" id="KW-0812">Transmembrane</keyword>
<evidence type="ECO:0000256" key="2">
    <source>
        <dbReference type="ARBA" id="ARBA00022448"/>
    </source>
</evidence>
<dbReference type="GO" id="GO:0015171">
    <property type="term" value="F:amino acid transmembrane transporter activity"/>
    <property type="evidence" value="ECO:0007669"/>
    <property type="project" value="TreeGrafter"/>
</dbReference>
<feature type="domain" description="Amino acid permease/ SLC12A" evidence="8">
    <location>
        <begin position="35"/>
        <end position="482"/>
    </location>
</feature>
<comment type="subcellular location">
    <subcellularLocation>
        <location evidence="1">Membrane</location>
        <topology evidence="1">Multi-pass membrane protein</topology>
    </subcellularLocation>
</comment>
<dbReference type="InterPro" id="IPR050524">
    <property type="entry name" value="APC_YAT"/>
</dbReference>
<feature type="transmembrane region" description="Helical" evidence="7">
    <location>
        <begin position="351"/>
        <end position="370"/>
    </location>
</feature>
<organism evidence="9 10">
    <name type="scientific">Phaeoacremonium minimum (strain UCR-PA7)</name>
    <name type="common">Esca disease fungus</name>
    <name type="synonym">Togninia minima</name>
    <dbReference type="NCBI Taxonomy" id="1286976"/>
    <lineage>
        <taxon>Eukaryota</taxon>
        <taxon>Fungi</taxon>
        <taxon>Dikarya</taxon>
        <taxon>Ascomycota</taxon>
        <taxon>Pezizomycotina</taxon>
        <taxon>Sordariomycetes</taxon>
        <taxon>Sordariomycetidae</taxon>
        <taxon>Togniniales</taxon>
        <taxon>Togniniaceae</taxon>
        <taxon>Phaeoacremonium</taxon>
    </lineage>
</organism>
<accession>R8BPS4</accession>
<evidence type="ECO:0000256" key="5">
    <source>
        <dbReference type="ARBA" id="ARBA00023136"/>
    </source>
</evidence>
<dbReference type="AlphaFoldDB" id="R8BPS4"/>
<dbReference type="Pfam" id="PF00324">
    <property type="entry name" value="AA_permease"/>
    <property type="match status" value="1"/>
</dbReference>
<feature type="transmembrane region" description="Helical" evidence="7">
    <location>
        <begin position="306"/>
        <end position="326"/>
    </location>
</feature>
<feature type="transmembrane region" description="Helical" evidence="7">
    <location>
        <begin position="376"/>
        <end position="405"/>
    </location>
</feature>
<evidence type="ECO:0000256" key="1">
    <source>
        <dbReference type="ARBA" id="ARBA00004141"/>
    </source>
</evidence>